<evidence type="ECO:0000256" key="5">
    <source>
        <dbReference type="SAM" id="SignalP"/>
    </source>
</evidence>
<feature type="region of interest" description="Disordered" evidence="4">
    <location>
        <begin position="291"/>
        <end position="330"/>
    </location>
</feature>
<feature type="region of interest" description="Disordered" evidence="4">
    <location>
        <begin position="2861"/>
        <end position="2909"/>
    </location>
</feature>
<sequence>MAADDSHDDGARTLALVASLRILCAGLSALSSLQAALEAAEEVPPDEAAHKLGSSGAAASVRAMLQHGGAPSGSNPSSSAPACGSQAEASAAILAGVGQRAVSSPLAAILAGAGMPIAPTGDDLLRTLHAVACAEDRVGRVPAALAAAALRAAWPLTGWTPSDRLSAAMGAVRRSLAPASGSADARATAVLLWRELGQPTAVFCDDADMWRAALWRAMASWDTPHDATQASTGKQAWAQLAAQAASAVSALGLPDAATDTLGSWKRHFQVRCVVGMLVETHRTAATFEEQSDADVLTVTESSRLSRSGAGRGRPAGGQPRAAGGEPAVSDKDAAALTGSAVAAAGGLLKKAKPGADAADGLDLLAAAGAASGSESAGRRAAGGRGSGAATSQRGGGRADASLAGADGGAAVRAMDAVGRCVSDAQAESEEVARAALVDSTRGTSTARRQRIQGLATLSVLREAAAAAHGAVLGAALADLRAGNTSSPAVECGVVSLRALANAVALGSGIEAAVAEALAPEIASLLEAAGEDQSEDAAGSAMRDSSMLARPAELLPAMAAPCSSAELAQLAAVVLSNLPFDAVSQSSRSAAAASAPQSPEPRSLGGAKPSGADAALRGLRIVQEGAAAVSEGASADDARSAATPPTFEPALHAGTTPGRAARALLAGVSGGASAQGATAVREALSAALQSLDRRRASFLTGPPDIDHSKQWLRTCLRACAAATAAHSAAAKQPRGTHGTRGTRGTRGAPGAAAAASEGGEGDLHADAAALVKAATTAVASPLADAIREAAGGPGSGKPAWKVLAQRVVATAVAASVHLPAAGIPVAAAAADVARLVRMGLADLAGQGAAARKSQTGTRGAADSGAAKRQGKPRVGAASGLEGGLRAAVAAAMAAGEASGASPAGAGWRAAGLSATQGARRARVLAATSRAACLARMSLRCLGRQLDQLVSGAVKAAGLPLPSVHYSAAAMSVAGSVATGLVVCPEPRSAHVPAAEVSAVRMASVGAAVGSAVPIHAGGPASFAAAAARLVLAAAERALDVLDAEATDATAAGQVPVVAADARAAAVDVATSALCATALRWPVRECTMLFAAGSALLELLRRAAGGGIALPPPTPQNSPKSATDAVSAAAAGFQVAAPSTAGAVSVADASAAFAGLSSRAQRRTPAGVTEATMSTASILATTTWRHATSDVIDVARGLPLAEDLEPWAVASIAPVPQAEAGLAGSLGRAAVAFKASPVAASWASISSAMAVLACPSGEEGLSQAVASSERDAAEGGDGGAAALAKILSEGMQSRSPVLRDRAMTVLTDSIGSAAKGVAHQSAFSGAAHLLAPLLSAVVNGASLASGPAAGLAEAGALSGWNEHAETLPLARLTDGAAGASTGGAAPAAPEAASQQPARSAKASMGDPLGSLGDDDLTRVLTDSTAVLASGGASVGTAPVTLTGVGSDGVAAAAKRSKNTAGVCRVLQVLLAAESPDTADEACVRMADLPAPLAAAGARVPGVITLAALLGAGGHAPLTMRGGAIVRLVASLPLADAGWARAAARVAAVAAALPVQDDSEADSASAAALAFARRLRQGALAMLGSSAVWRQLRLAHGGDFACGGGLTAVLALLATSDAASKLAAGDPSAPVPGPGDLTAALAMGAVAAWIDDAVAAAAAASEAESAVATAARRAAAGKAVAALLRSCETASAALPAADGVPPAASVSAVLLPALAASLADASPAADSRIFSAGIRMAALVLAGSAPGESGAADLGLDGLEFAGAPGTDWRGVETAFAVQGTWRRTLRGVLGVLSRRAEAALESAGVDPTAVLGDPACDDDGTLSAVAQASLVAQAMGTPADPPRPAQRPLGPTRAPGPGPAAASGGGAAPAASAGAEPVAKPAEGSADADVPSLIGAGDAEALVPSFEYPSSAACFDGRSVAHRLQLCKLDAHTGPLADVAVRRIAVARQLLGAEPLAEGADAAVQPSPLDWYQPALQAAHYAAQGAVGFGPDVTPRAGDEVVRGPDWKWGGDDCDSRGKPCKGRVVRMTSARWAPRRKSAVEVVWSSGKTNIYRYGATAAGCVYDVEVTSRAVSKALTSPASKAVESSAKWATALPSPRDVHDAAKTGQAGRDDAAPIPASHQTDASALCTVSALDPPGRCVSVATHPSYQCNGVGVGLALFAGQAEAGKSHASPPDRPSTSAAAAGAGGAAAARSAPPPPPFGAAFAPPPAFQAEALQQPFVFPGRQTSAQDPFATAGGDGRTSPMGAGGGASGAGSGFAAGAAPATDIFSGFLEAPSRAPSVAGRLNPDAPSFNMFDSPARFGPAAESATAAQPTAASPPPAAAFAAGTRGPRFGKSKARGMSHSSGRAGTAPAPAPGAAERIAKQETAALVSSGAATMAVASAGNVVSLCAAAAALDVLAGVLRLAAAAAKDGAGSSAAAISGASVAASAAGAAAPQDTAAAVRDALFGRAGGAAGAPAAPTAALGASVARNAAVSWSVMAGIGRPPLATCGPSVQADAEASLGRLASAMAAGPQATEWAVALSVVEATALSDVGGSSAEAVLPNGLQVRRHRGNVPQPDEALEFKAARQLTASAEAARGAAGAAAAAEPDAQAAAATDPFASVTLQLAAATYPSVPNDGSARHPASGVVLQNVPASPGWSSTGMHFAASLRRWWASGDEPSLMAPHSVALVKTPLTGPGVVWTAAAGTEAKRAGPPPGYTPIGATVSMWSPADSPDVATAIRADCVAAVPGSHTPIVTLVRQKSGGSRLVPAEEPGALSASEAGGAITPARGLGKAAWSWSAARPGLGALARRFASAAPSLSALEFGVTVSLLASHARADDWHKAVSGEGSEAGAPPARTSVRLLLAVLSAAQATKFGALRSRRRMPGSSAHASGGPSSAGSRMRRSHDSAERESASMPSAEERSAVGPAVMAEHAHRHVVASRAGDGAACSDATGGSFSSQAPASSTEADWRAGEAVDRAARSTALLRLAARLLSADPLLLMPPAQRSSSDNGASFAAAHQAVLRILAELASASLLRVSQERAHARRELAGTPAGRRMDAEHCLPPPGMLSSELCAIVEVVEAAVAADAVVTAVRRAQASSSAASSGAGAGAEPVAAAAAGAAAAAASAAAAAAPASAASAADDSDLSDEDKSGSAAAVPDGPAKAQLAFATGSGFAPLVPKAAWLQHLCEVGQAARVWRGAWPPAMLPASLVLAADALGPVASEACPRVVSATEIRASGGRLLVSSRGAARLTLEVRMRGILAPFNALGVDSQLLHSSLGTHTLRVPTSSVLLSYPAPRVVSTLSFSAQPHLEGGPIALDVSFGGKRVATRGAGKGWVTAGAAGPLVRVGAPMGTPVIRWHVFLESMDGGRNVFVGVARARQAFASGHFLSNAEPELGFVGNCKDGHGKFYNYRSGNEYVRAGRRFEPGDIVTLELDVARGHLGVVQYGEPDPVSGVRPPLPACGFGEGLTVSSATIPLGTEVCPAVSMFKPGCAVQLWGEQELPPSHEATEAARRCGLYPGVLSPATLGLGPVPAEDDADDEASPALGPSPLGLARSASDDEFLAAAGEVRSGGAAGPEDDGFDTSGIPLPRLRMALSLQAQLLMPLRRCVKALRVGRDDPNTAGELLLTRPDLFEEEDRAAEEAKAAAAAAESSAKARKEGARALFFRRAATLCRKQTPRSAKEDEERAAAKARLAELASARAGGHQWPGAATASERADGAAAAAGAFDPDTEPFEVVVLPRASSKSGGAGRSGPDEASMVAASASSEGGRLVHRWACNAQASTWTAARDEAVAAMAAAAWAKAERERAHAIARKGRMQADAAARRQPGNMFWETPEEEAEAAANAGRRRGIGARPDPSSAEATAATRGSSAAIAGDVWADSVLSVTPVELHAALDEASTGAFAAADSAAQPSGAAAAAASAGAGSEGTAAAAGAGGARSKTRPSQGTRGAAAGAAGAASSAPTDGAADEASAAAAAAAASDQALRGLDEDRDPRSTAELEDISFTAVEARWMLLRAWSARFVSVAALVDFAAPEEPGALATLVLGAARSALPSPVRAALWESALASTARRTSKASPKPTDAHWMVKNKSPSIPINRRSAATALASLREAAAHQAAGSGQRSSAAAVAPSLSGASMAAAVVSGAAASTTVGQLVGALGTLPPWSLRNTERAFFAQLAGEFADDYGGPYRTVLASFESEVQPPEAEDAAAAAAEALDAIRATNRALADAPATKAAVGAAVAHSGVVPLFRLTPNARAALAVGGEAGLADEVVPIAGRTLLEATRSPQLARALAASYEAAGVLMGIALRTGAPLGMRFAPVVWRRLLDAVSGRAAWSGSASVSSAASALWAAARNGAEGQQSAAAALLRRAERSSLAARASSTLPGELAAAEAVASASWDGAIAAMARGMLTQVPGPLLRLFAVRELSEGVAGVGDVDVAELRRGTLYEGQASSLGEGMATHKPAARQRGVVNMFWRILEGFTARERALYLRFVWGRSRLPSSAAALGSGGENPSGLSASATASSAGAAASAASSTSNSSASGREDVDDMTEAFTVGLHGARLRHLLNVIPVPATLDRQARALLSSAERRGPHRSHGAGPWLSVPERRRMAELVKRMPLPSASTCFGRMTLPAYPTEDIMAARLRYALANCDDIDADHTTEASRAASL</sequence>
<feature type="compositionally biased region" description="Low complexity" evidence="4">
    <location>
        <begin position="316"/>
        <end position="327"/>
    </location>
</feature>
<feature type="compositionally biased region" description="Low complexity" evidence="4">
    <location>
        <begin position="590"/>
        <end position="602"/>
    </location>
</feature>
<feature type="chain" id="PRO_5022673361" evidence="5">
    <location>
        <begin position="30"/>
        <end position="4652"/>
    </location>
</feature>
<dbReference type="Pfam" id="PF00632">
    <property type="entry name" value="HECT"/>
    <property type="match status" value="2"/>
</dbReference>
<dbReference type="InterPro" id="IPR010606">
    <property type="entry name" value="Mib_Herc2"/>
</dbReference>
<feature type="domain" description="HECT" evidence="6">
    <location>
        <begin position="4387"/>
        <end position="4641"/>
    </location>
</feature>
<accession>A0A5A8DMR9</accession>
<dbReference type="Gene3D" id="2.30.30.40">
    <property type="entry name" value="SH3 Domains"/>
    <property type="match status" value="1"/>
</dbReference>
<feature type="region of interest" description="Disordered" evidence="4">
    <location>
        <begin position="590"/>
        <end position="610"/>
    </location>
</feature>
<evidence type="ECO:0000259" key="6">
    <source>
        <dbReference type="PROSITE" id="PS50237"/>
    </source>
</evidence>
<feature type="compositionally biased region" description="Low complexity" evidence="4">
    <location>
        <begin position="2869"/>
        <end position="2884"/>
    </location>
</feature>
<feature type="region of interest" description="Disordered" evidence="4">
    <location>
        <begin position="2297"/>
        <end position="2360"/>
    </location>
</feature>
<dbReference type="InterPro" id="IPR000569">
    <property type="entry name" value="HECT_dom"/>
</dbReference>
<reference evidence="8 9" key="1">
    <citation type="submission" date="2019-07" db="EMBL/GenBank/DDBJ databases">
        <title>Genomes of Cafeteria roenbergensis.</title>
        <authorList>
            <person name="Fischer M.G."/>
            <person name="Hackl T."/>
            <person name="Roman M."/>
        </authorList>
    </citation>
    <scope>NUCLEOTIDE SEQUENCE [LARGE SCALE GENOMIC DNA]</scope>
    <source>
        <strain evidence="8 9">Cflag</strain>
    </source>
</reference>
<dbReference type="GO" id="GO:0005737">
    <property type="term" value="C:cytoplasm"/>
    <property type="evidence" value="ECO:0007669"/>
    <property type="project" value="TreeGrafter"/>
</dbReference>
<feature type="region of interest" description="Disordered" evidence="4">
    <location>
        <begin position="2092"/>
        <end position="2118"/>
    </location>
</feature>
<feature type="region of interest" description="Disordered" evidence="4">
    <location>
        <begin position="3124"/>
        <end position="3143"/>
    </location>
</feature>
<dbReference type="Pfam" id="PF06701">
    <property type="entry name" value="MIB_HERC2"/>
    <property type="match status" value="1"/>
</dbReference>
<feature type="region of interest" description="Disordered" evidence="4">
    <location>
        <begin position="1832"/>
        <end position="1889"/>
    </location>
</feature>
<feature type="region of interest" description="Disordered" evidence="4">
    <location>
        <begin position="372"/>
        <end position="402"/>
    </location>
</feature>
<dbReference type="Gene3D" id="3.30.2410.10">
    <property type="entry name" value="Hect, E3 ligase catalytic domain"/>
    <property type="match status" value="1"/>
</dbReference>
<feature type="region of interest" description="Disordered" evidence="4">
    <location>
        <begin position="2167"/>
        <end position="2207"/>
    </location>
</feature>
<feature type="region of interest" description="Disordered" evidence="4">
    <location>
        <begin position="1376"/>
        <end position="1413"/>
    </location>
</feature>
<evidence type="ECO:0000256" key="3">
    <source>
        <dbReference type="SAM" id="Coils"/>
    </source>
</evidence>
<dbReference type="InterPro" id="IPR037252">
    <property type="entry name" value="Mib_Herc2_sf"/>
</dbReference>
<feature type="region of interest" description="Disordered" evidence="4">
    <location>
        <begin position="725"/>
        <end position="758"/>
    </location>
</feature>
<feature type="region of interest" description="Disordered" evidence="4">
    <location>
        <begin position="3823"/>
        <end position="3854"/>
    </location>
</feature>
<dbReference type="Proteomes" id="UP000325113">
    <property type="component" value="Unassembled WGS sequence"/>
</dbReference>
<evidence type="ECO:0000256" key="1">
    <source>
        <dbReference type="ARBA" id="ARBA00022786"/>
    </source>
</evidence>
<feature type="region of interest" description="Disordered" evidence="4">
    <location>
        <begin position="846"/>
        <end position="876"/>
    </location>
</feature>
<dbReference type="Gene3D" id="3.90.1750.10">
    <property type="entry name" value="Hect, E3 ligase catalytic domains"/>
    <property type="match status" value="1"/>
</dbReference>
<feature type="compositionally biased region" description="Low complexity" evidence="4">
    <location>
        <begin position="387"/>
        <end position="402"/>
    </location>
</feature>
<feature type="coiled-coil region" evidence="3">
    <location>
        <begin position="1023"/>
        <end position="1050"/>
    </location>
</feature>
<keyword evidence="5" id="KW-0732">Signal</keyword>
<dbReference type="PROSITE" id="PS51416">
    <property type="entry name" value="MIB_HERC2"/>
    <property type="match status" value="1"/>
</dbReference>
<dbReference type="PROSITE" id="PS50237">
    <property type="entry name" value="HECT"/>
    <property type="match status" value="1"/>
</dbReference>
<keyword evidence="1 2" id="KW-0833">Ubl conjugation pathway</keyword>
<dbReference type="GO" id="GO:0016567">
    <property type="term" value="P:protein ubiquitination"/>
    <property type="evidence" value="ECO:0007669"/>
    <property type="project" value="InterPro"/>
</dbReference>
<dbReference type="PANTHER" id="PTHR46654:SF1">
    <property type="entry name" value="E3 UBIQUITIN-PROTEIN LIGASE HECTD3"/>
    <property type="match status" value="1"/>
</dbReference>
<feature type="region of interest" description="Disordered" evidence="4">
    <location>
        <begin position="3514"/>
        <end position="3539"/>
    </location>
</feature>
<dbReference type="SUPFAM" id="SSF159034">
    <property type="entry name" value="Mib/herc2 domain-like"/>
    <property type="match status" value="1"/>
</dbReference>
<comment type="caution">
    <text evidence="8">The sequence shown here is derived from an EMBL/GenBank/DDBJ whole genome shotgun (WGS) entry which is preliminary data.</text>
</comment>
<feature type="compositionally biased region" description="Basic and acidic residues" evidence="4">
    <location>
        <begin position="2889"/>
        <end position="2907"/>
    </location>
</feature>
<feature type="compositionally biased region" description="Polar residues" evidence="4">
    <location>
        <begin position="2937"/>
        <end position="2951"/>
    </location>
</feature>
<feature type="region of interest" description="Disordered" evidence="4">
    <location>
        <begin position="2933"/>
        <end position="2953"/>
    </location>
</feature>
<feature type="compositionally biased region" description="Basic and acidic residues" evidence="4">
    <location>
        <begin position="2097"/>
        <end position="2113"/>
    </location>
</feature>
<feature type="compositionally biased region" description="Low complexity" evidence="4">
    <location>
        <begin position="744"/>
        <end position="756"/>
    </location>
</feature>
<evidence type="ECO:0000259" key="7">
    <source>
        <dbReference type="PROSITE" id="PS51416"/>
    </source>
</evidence>
<feature type="compositionally biased region" description="Pro residues" evidence="4">
    <location>
        <begin position="2195"/>
        <end position="2207"/>
    </location>
</feature>
<dbReference type="InterPro" id="IPR035983">
    <property type="entry name" value="Hect_E3_ubiquitin_ligase"/>
</dbReference>
<dbReference type="GO" id="GO:0004842">
    <property type="term" value="F:ubiquitin-protein transferase activity"/>
    <property type="evidence" value="ECO:0007669"/>
    <property type="project" value="InterPro"/>
</dbReference>
<dbReference type="InterPro" id="IPR042469">
    <property type="entry name" value="HECTD3"/>
</dbReference>
<organism evidence="8 9">
    <name type="scientific">Cafeteria roenbergensis</name>
    <name type="common">Marine flagellate</name>
    <dbReference type="NCBI Taxonomy" id="33653"/>
    <lineage>
        <taxon>Eukaryota</taxon>
        <taxon>Sar</taxon>
        <taxon>Stramenopiles</taxon>
        <taxon>Bigyra</taxon>
        <taxon>Opalozoa</taxon>
        <taxon>Bicosoecida</taxon>
        <taxon>Cafeteriaceae</taxon>
        <taxon>Cafeteria</taxon>
    </lineage>
</organism>
<dbReference type="SUPFAM" id="SSF56204">
    <property type="entry name" value="Hect, E3 ligase catalytic domain"/>
    <property type="match status" value="1"/>
</dbReference>
<feature type="compositionally biased region" description="Low complexity" evidence="4">
    <location>
        <begin position="2304"/>
        <end position="2316"/>
    </location>
</feature>
<feature type="domain" description="MIB/HERC2" evidence="7">
    <location>
        <begin position="1985"/>
        <end position="2070"/>
    </location>
</feature>
<name>A0A5A8DMR9_CAFRO</name>
<evidence type="ECO:0000256" key="4">
    <source>
        <dbReference type="SAM" id="MobiDB-lite"/>
    </source>
</evidence>
<feature type="region of interest" description="Disordered" evidence="4">
    <location>
        <begin position="2225"/>
        <end position="2250"/>
    </location>
</feature>
<feature type="compositionally biased region" description="Low complexity" evidence="4">
    <location>
        <begin position="1848"/>
        <end position="1880"/>
    </location>
</feature>
<dbReference type="EMBL" id="VLTM01000010">
    <property type="protein sequence ID" value="KAA0166004.1"/>
    <property type="molecule type" value="Genomic_DNA"/>
</dbReference>
<feature type="compositionally biased region" description="Low complexity" evidence="4">
    <location>
        <begin position="2181"/>
        <end position="2194"/>
    </location>
</feature>
<evidence type="ECO:0000256" key="2">
    <source>
        <dbReference type="PROSITE-ProRule" id="PRU00104"/>
    </source>
</evidence>
<gene>
    <name evidence="8" type="ORF">FNF31_01617</name>
</gene>
<proteinExistence type="predicted"/>
<evidence type="ECO:0000313" key="8">
    <source>
        <dbReference type="EMBL" id="KAA0166004.1"/>
    </source>
</evidence>
<feature type="region of interest" description="Disordered" evidence="4">
    <location>
        <begin position="3913"/>
        <end position="3956"/>
    </location>
</feature>
<dbReference type="PANTHER" id="PTHR46654">
    <property type="entry name" value="E3 UBIQUITIN-PROTEIN LIGASE HECTD3"/>
    <property type="match status" value="1"/>
</dbReference>
<protein>
    <submittedName>
        <fullName evidence="8">Uncharacterized protein</fullName>
    </submittedName>
</protein>
<dbReference type="GO" id="GO:0046872">
    <property type="term" value="F:metal ion binding"/>
    <property type="evidence" value="ECO:0007669"/>
    <property type="project" value="InterPro"/>
</dbReference>
<feature type="region of interest" description="Disordered" evidence="4">
    <location>
        <begin position="629"/>
        <end position="653"/>
    </location>
</feature>
<feature type="signal peptide" evidence="5">
    <location>
        <begin position="1"/>
        <end position="29"/>
    </location>
</feature>
<keyword evidence="3" id="KW-0175">Coiled coil</keyword>
<feature type="compositionally biased region" description="Low complexity" evidence="4">
    <location>
        <begin position="1376"/>
        <end position="1409"/>
    </location>
</feature>
<feature type="compositionally biased region" description="Low complexity" evidence="4">
    <location>
        <begin position="2347"/>
        <end position="2360"/>
    </location>
</feature>
<feature type="compositionally biased region" description="Low complexity" evidence="4">
    <location>
        <begin position="3933"/>
        <end position="3956"/>
    </location>
</feature>
<evidence type="ECO:0000313" key="9">
    <source>
        <dbReference type="Proteomes" id="UP000325113"/>
    </source>
</evidence>
<feature type="active site" description="Glycyl thioester intermediate" evidence="2">
    <location>
        <position position="4609"/>
    </location>
</feature>